<dbReference type="RefSeq" id="WP_142935687.1">
    <property type="nucleotide sequence ID" value="NZ_FXTM01000014.1"/>
</dbReference>
<evidence type="ECO:0000313" key="1">
    <source>
        <dbReference type="EMBL" id="SMO61791.1"/>
    </source>
</evidence>
<keyword evidence="2" id="KW-1185">Reference proteome</keyword>
<organism evidence="1 2">
    <name type="scientific">Balnearium lithotrophicum</name>
    <dbReference type="NCBI Taxonomy" id="223788"/>
    <lineage>
        <taxon>Bacteria</taxon>
        <taxon>Pseudomonadati</taxon>
        <taxon>Aquificota</taxon>
        <taxon>Aquificia</taxon>
        <taxon>Desulfurobacteriales</taxon>
        <taxon>Desulfurobacteriaceae</taxon>
        <taxon>Balnearium</taxon>
    </lineage>
</organism>
<sequence>MTLSELYQRKAEILTAIQKIEKEGQEYRIGDRWMKRADLPALYKQLQEINSQIQRIESGGTFTFVRFSG</sequence>
<dbReference type="AlphaFoldDB" id="A0A521CSU3"/>
<gene>
    <name evidence="1" type="ORF">SAMN06269117_11454</name>
</gene>
<name>A0A521CSU3_9BACT</name>
<dbReference type="EMBL" id="FXTM01000014">
    <property type="protein sequence ID" value="SMO61791.1"/>
    <property type="molecule type" value="Genomic_DNA"/>
</dbReference>
<dbReference type="Proteomes" id="UP000317315">
    <property type="component" value="Unassembled WGS sequence"/>
</dbReference>
<evidence type="ECO:0000313" key="2">
    <source>
        <dbReference type="Proteomes" id="UP000317315"/>
    </source>
</evidence>
<evidence type="ECO:0008006" key="3">
    <source>
        <dbReference type="Google" id="ProtNLM"/>
    </source>
</evidence>
<accession>A0A521CSU3</accession>
<protein>
    <recommendedName>
        <fullName evidence="3">GpW protein</fullName>
    </recommendedName>
</protein>
<proteinExistence type="predicted"/>
<reference evidence="1 2" key="1">
    <citation type="submission" date="2017-05" db="EMBL/GenBank/DDBJ databases">
        <authorList>
            <person name="Varghese N."/>
            <person name="Submissions S."/>
        </authorList>
    </citation>
    <scope>NUCLEOTIDE SEQUENCE [LARGE SCALE GENOMIC DNA]</scope>
    <source>
        <strain evidence="1 2">DSM 16304</strain>
    </source>
</reference>